<feature type="compositionally biased region" description="Basic and acidic residues" evidence="9">
    <location>
        <begin position="927"/>
        <end position="938"/>
    </location>
</feature>
<evidence type="ECO:0000259" key="10">
    <source>
        <dbReference type="Pfam" id="PF04547"/>
    </source>
</evidence>
<keyword evidence="7" id="KW-0325">Glycoprotein</keyword>
<dbReference type="Pfam" id="PF04547">
    <property type="entry name" value="Anoctamin"/>
    <property type="match status" value="1"/>
</dbReference>
<evidence type="ECO:0000256" key="6">
    <source>
        <dbReference type="ARBA" id="ARBA00023136"/>
    </source>
</evidence>
<feature type="transmembrane region" description="Helical" evidence="8">
    <location>
        <begin position="647"/>
        <end position="669"/>
    </location>
</feature>
<proteinExistence type="inferred from homology"/>
<keyword evidence="4 8" id="KW-0812">Transmembrane</keyword>
<feature type="domain" description="Anoctamin dimerisation" evidence="11">
    <location>
        <begin position="31"/>
        <end position="261"/>
    </location>
</feature>
<protein>
    <recommendedName>
        <fullName evidence="8">Anoctamin</fullName>
    </recommendedName>
</protein>
<dbReference type="WBParaSite" id="GPLIN_001336300">
    <property type="protein sequence ID" value="GPLIN_001336300"/>
    <property type="gene ID" value="GPLIN_001336300"/>
</dbReference>
<dbReference type="InterPro" id="IPR007632">
    <property type="entry name" value="Anoctamin"/>
</dbReference>
<dbReference type="PANTHER" id="PTHR12308">
    <property type="entry name" value="ANOCTAMIN"/>
    <property type="match status" value="1"/>
</dbReference>
<evidence type="ECO:0000313" key="12">
    <source>
        <dbReference type="Proteomes" id="UP000050741"/>
    </source>
</evidence>
<dbReference type="PANTHER" id="PTHR12308:SF84">
    <property type="entry name" value="ANOCTAMIN"/>
    <property type="match status" value="1"/>
</dbReference>
<evidence type="ECO:0000256" key="9">
    <source>
        <dbReference type="SAM" id="MobiDB-lite"/>
    </source>
</evidence>
<evidence type="ECO:0000256" key="5">
    <source>
        <dbReference type="ARBA" id="ARBA00022989"/>
    </source>
</evidence>
<keyword evidence="12" id="KW-1185">Reference proteome</keyword>
<evidence type="ECO:0000256" key="2">
    <source>
        <dbReference type="ARBA" id="ARBA00009671"/>
    </source>
</evidence>
<evidence type="ECO:0000313" key="13">
    <source>
        <dbReference type="WBParaSite" id="GPLIN_001336300"/>
    </source>
</evidence>
<reference evidence="12" key="1">
    <citation type="submission" date="2014-05" db="EMBL/GenBank/DDBJ databases">
        <title>The genome and life-stage specific transcriptomes of Globodera pallida elucidate key aspects of plant parasitism by a cyst nematode.</title>
        <authorList>
            <person name="Cotton J.A."/>
            <person name="Lilley C.J."/>
            <person name="Jones L.M."/>
            <person name="Kikuchi T."/>
            <person name="Reid A.J."/>
            <person name="Thorpe P."/>
            <person name="Tsai I.J."/>
            <person name="Beasley H."/>
            <person name="Blok V."/>
            <person name="Cock P.J.A."/>
            <person name="Van den Akker S.E."/>
            <person name="Holroyd N."/>
            <person name="Hunt M."/>
            <person name="Mantelin S."/>
            <person name="Naghra H."/>
            <person name="Pain A."/>
            <person name="Palomares-Rius J.E."/>
            <person name="Zarowiecki M."/>
            <person name="Berriman M."/>
            <person name="Jones J.T."/>
            <person name="Urwin P.E."/>
        </authorList>
    </citation>
    <scope>NUCLEOTIDE SEQUENCE [LARGE SCALE GENOMIC DNA]</scope>
    <source>
        <strain evidence="12">Lindley</strain>
    </source>
</reference>
<feature type="transmembrane region" description="Helical" evidence="8">
    <location>
        <begin position="556"/>
        <end position="574"/>
    </location>
</feature>
<feature type="transmembrane region" description="Helical" evidence="8">
    <location>
        <begin position="281"/>
        <end position="302"/>
    </location>
</feature>
<dbReference type="GO" id="GO:0005254">
    <property type="term" value="F:chloride channel activity"/>
    <property type="evidence" value="ECO:0007669"/>
    <property type="project" value="TreeGrafter"/>
</dbReference>
<dbReference type="GO" id="GO:0046983">
    <property type="term" value="F:protein dimerization activity"/>
    <property type="evidence" value="ECO:0007669"/>
    <property type="project" value="InterPro"/>
</dbReference>
<feature type="region of interest" description="Disordered" evidence="9">
    <location>
        <begin position="909"/>
        <end position="969"/>
    </location>
</feature>
<dbReference type="Pfam" id="PF16178">
    <property type="entry name" value="Anoct_dimer"/>
    <property type="match status" value="1"/>
</dbReference>
<feature type="compositionally biased region" description="Pro residues" evidence="9">
    <location>
        <begin position="959"/>
        <end position="969"/>
    </location>
</feature>
<organism evidence="12 13">
    <name type="scientific">Globodera pallida</name>
    <name type="common">Potato cyst nematode worm</name>
    <name type="synonym">Heterodera pallida</name>
    <dbReference type="NCBI Taxonomy" id="36090"/>
    <lineage>
        <taxon>Eukaryota</taxon>
        <taxon>Metazoa</taxon>
        <taxon>Ecdysozoa</taxon>
        <taxon>Nematoda</taxon>
        <taxon>Chromadorea</taxon>
        <taxon>Rhabditida</taxon>
        <taxon>Tylenchina</taxon>
        <taxon>Tylenchomorpha</taxon>
        <taxon>Tylenchoidea</taxon>
        <taxon>Heteroderidae</taxon>
        <taxon>Heteroderinae</taxon>
        <taxon>Globodera</taxon>
    </lineage>
</organism>
<feature type="transmembrane region" description="Helical" evidence="8">
    <location>
        <begin position="697"/>
        <end position="721"/>
    </location>
</feature>
<dbReference type="AlphaFoldDB" id="A0A183CKF7"/>
<evidence type="ECO:0000256" key="8">
    <source>
        <dbReference type="RuleBase" id="RU280814"/>
    </source>
</evidence>
<dbReference type="Proteomes" id="UP000050741">
    <property type="component" value="Unassembled WGS sequence"/>
</dbReference>
<keyword evidence="5 8" id="KW-1133">Transmembrane helix</keyword>
<feature type="transmembrane region" description="Helical" evidence="8">
    <location>
        <begin position="428"/>
        <end position="452"/>
    </location>
</feature>
<dbReference type="InterPro" id="IPR049452">
    <property type="entry name" value="Anoctamin_TM"/>
</dbReference>
<dbReference type="GO" id="GO:0005886">
    <property type="term" value="C:plasma membrane"/>
    <property type="evidence" value="ECO:0007669"/>
    <property type="project" value="UniProtKB-SubCell"/>
</dbReference>
<evidence type="ECO:0000256" key="3">
    <source>
        <dbReference type="ARBA" id="ARBA00022475"/>
    </source>
</evidence>
<reference evidence="13" key="2">
    <citation type="submission" date="2016-06" db="UniProtKB">
        <authorList>
            <consortium name="WormBaseParasite"/>
        </authorList>
    </citation>
    <scope>IDENTIFICATION</scope>
</reference>
<comment type="similarity">
    <text evidence="2 8">Belongs to the anoctamin family.</text>
</comment>
<feature type="transmembrane region" description="Helical" evidence="8">
    <location>
        <begin position="472"/>
        <end position="497"/>
    </location>
</feature>
<feature type="transmembrane region" description="Helical" evidence="8">
    <location>
        <begin position="351"/>
        <end position="371"/>
    </location>
</feature>
<feature type="domain" description="Anoctamin transmembrane" evidence="10">
    <location>
        <begin position="264"/>
        <end position="846"/>
    </location>
</feature>
<comment type="subcellular location">
    <subcellularLocation>
        <location evidence="1">Cell membrane</location>
        <topology evidence="1">Multi-pass membrane protein</topology>
    </subcellularLocation>
    <subcellularLocation>
        <location evidence="8">Membrane</location>
        <topology evidence="8">Multi-pass membrane protein</topology>
    </subcellularLocation>
</comment>
<feature type="transmembrane region" description="Helical" evidence="8">
    <location>
        <begin position="807"/>
        <end position="832"/>
    </location>
</feature>
<evidence type="ECO:0000256" key="7">
    <source>
        <dbReference type="ARBA" id="ARBA00023180"/>
    </source>
</evidence>
<keyword evidence="3" id="KW-1003">Cell membrane</keyword>
<comment type="caution">
    <text evidence="8">Lacks conserved residue(s) required for the propagation of feature annotation.</text>
</comment>
<feature type="transmembrane region" description="Helical" evidence="8">
    <location>
        <begin position="520"/>
        <end position="541"/>
    </location>
</feature>
<evidence type="ECO:0000259" key="11">
    <source>
        <dbReference type="Pfam" id="PF16178"/>
    </source>
</evidence>
<keyword evidence="6 8" id="KW-0472">Membrane</keyword>
<name>A0A183CKF7_GLOPA</name>
<evidence type="ECO:0000256" key="4">
    <source>
        <dbReference type="ARBA" id="ARBA00022692"/>
    </source>
</evidence>
<sequence length="969" mass="112393">MHSLPRLFSGILNIRGELASFRMNTPSSSTCFTDGKRLIDFVLVYEEKEPNIDEHREESTKEEERHIFEQTLLRLGLQIERANAIAINPNVKFVLIHAPFKVLMRQAELMMVRMPVLRNDVSEEWNSSDGFVNAFLKRLKFLDFDPKVKQRIEPDSFFCQPFVAQHLDCFVGHESPDTFFSRADRSRMVHNLLIRARYDHDGKMRFGIDKLLSNSTYTAAFPLHDRLNQKSRHTDLEQCTDRQLLYESWVRMRNILKRQPLPLIRNYFGTKIAFYFAWLGYYTRCLWSVSMLGILVVLFGLFTVDIDTESNEICEGDIGRALICPICDSCDFVPINGTCLYTRITYVVDNWSTIVFAVVVSIWVTLFLEGWKRYHAELAYKWNVLAFEPEDEIMRPEFQFRRRKKHKQNPVTGQQEPYMPLMEKACRFCGSAVTVLFSVSLVLALLFGIIVYRVIVRRVFLASTFSQAEHRIYAIWVTSGTAAMINLIFIIFMNFFYRKLALKLTAWECPRTQSDFDNSYTLKVFLFQFVNTYSSLFYIAFVKGRFVGPPRVDREWAAGCMVGLVIQLSVIMIGKQILNSLFEISNPMISSCVRRWRLKIPETKRQKAKRHTCTKKGQRSIVGAYERDYSLNVNQQQFLFKEYLEMVIQLGFVTIFVVAFPLAPLFALLNNIFEIRLDAYKFVVGTQRPVPEQARNIGIWLTIINMISNVAVLCNAFLIAFTTDFVPKLHFLITQQTLRGYAEDTFAFFDSSDLVVPDTHFPNATFCRYRDYRQPPCTLISQLNQTSQDGWACNSNYELQPKWWTLLAFRLTFVLTFELVVLSIKAIFAYMIPDVPSKILLQLQRERFLMRQAILQSHDGPEELLAPELEGKENAKTALDKSQKLGKIRQDLGGIDSVAYRSDVNATAETHAQRQERPLKLGFEQLIARKEMPAENREKKRNRRRPAPPSLLLRAPPNNTRPPPIGFTK</sequence>
<accession>A0A183CKF7</accession>
<evidence type="ECO:0000256" key="1">
    <source>
        <dbReference type="ARBA" id="ARBA00004651"/>
    </source>
</evidence>
<dbReference type="InterPro" id="IPR032394">
    <property type="entry name" value="Anoct_dimer"/>
</dbReference>